<dbReference type="PRINTS" id="PR01399">
    <property type="entry name" value="ENTSNTHTASED"/>
</dbReference>
<gene>
    <name evidence="17" type="ORF">CLV80_1086</name>
</gene>
<feature type="binding site" evidence="12">
    <location>
        <position position="47"/>
    </location>
    <ligand>
        <name>CoA</name>
        <dbReference type="ChEBI" id="CHEBI:57287"/>
    </ligand>
</feature>
<evidence type="ECO:0000256" key="1">
    <source>
        <dbReference type="ARBA" id="ARBA00003937"/>
    </source>
</evidence>
<comment type="pathway">
    <text evidence="2">Siderophore biosynthesis; enterobactin biosynthesis.</text>
</comment>
<dbReference type="InterPro" id="IPR003542">
    <property type="entry name" value="Enbac_synth_compD-like"/>
</dbReference>
<dbReference type="GO" id="GO:0000287">
    <property type="term" value="F:magnesium ion binding"/>
    <property type="evidence" value="ECO:0007669"/>
    <property type="project" value="InterPro"/>
</dbReference>
<evidence type="ECO:0000259" key="16">
    <source>
        <dbReference type="Pfam" id="PF17837"/>
    </source>
</evidence>
<name>A0A2T0VWY6_9RHOB</name>
<proteinExistence type="inferred from homology"/>
<dbReference type="InterPro" id="IPR008278">
    <property type="entry name" value="4-PPantetheinyl_Trfase_dom"/>
</dbReference>
<dbReference type="GO" id="GO:0009239">
    <property type="term" value="P:enterobactin biosynthetic process"/>
    <property type="evidence" value="ECO:0007669"/>
    <property type="project" value="UniProtKB-UniPathway"/>
</dbReference>
<feature type="binding site" evidence="13">
    <location>
        <position position="113"/>
    </location>
    <ligand>
        <name>Mg(2+)</name>
        <dbReference type="ChEBI" id="CHEBI:18420"/>
    </ligand>
</feature>
<dbReference type="InterPro" id="IPR041354">
    <property type="entry name" value="4PPT_N"/>
</dbReference>
<dbReference type="UniPathway" id="UPA00017"/>
<evidence type="ECO:0000256" key="10">
    <source>
        <dbReference type="ARBA" id="ARBA00049176"/>
    </source>
</evidence>
<feature type="binding site" evidence="12">
    <location>
        <position position="154"/>
    </location>
    <ligand>
        <name>CoA</name>
        <dbReference type="ChEBI" id="CHEBI:57287"/>
    </ligand>
</feature>
<evidence type="ECO:0000256" key="3">
    <source>
        <dbReference type="ARBA" id="ARBA00008342"/>
    </source>
</evidence>
<feature type="region of interest" description="Disordered" evidence="14">
    <location>
        <begin position="33"/>
        <end position="53"/>
    </location>
</feature>
<reference evidence="17 18" key="1">
    <citation type="submission" date="2018-03" db="EMBL/GenBank/DDBJ databases">
        <title>Genomic Encyclopedia of Archaeal and Bacterial Type Strains, Phase II (KMG-II): from individual species to whole genera.</title>
        <authorList>
            <person name="Goeker M."/>
        </authorList>
    </citation>
    <scope>NUCLEOTIDE SEQUENCE [LARGE SCALE GENOMIC DNA]</scope>
    <source>
        <strain evidence="17 18">DSM 101533</strain>
    </source>
</reference>
<dbReference type="Gene3D" id="3.90.470.20">
    <property type="entry name" value="4'-phosphopantetheinyl transferase domain"/>
    <property type="match status" value="1"/>
</dbReference>
<evidence type="ECO:0000256" key="8">
    <source>
        <dbReference type="ARBA" id="ARBA00029894"/>
    </source>
</evidence>
<comment type="subunit">
    <text evidence="4">EntB, EntD, EntE, and EntF form a multienzyme complex called enterobactin synthase.</text>
</comment>
<protein>
    <recommendedName>
        <fullName evidence="5">Enterobactin synthase component D</fullName>
    </recommendedName>
    <alternativeName>
        <fullName evidence="8">4'-phosphopantetheinyl transferase EntD</fullName>
    </alternativeName>
    <alternativeName>
        <fullName evidence="9">Enterochelin synthase D</fullName>
    </alternativeName>
</protein>
<keyword evidence="7" id="KW-0259">Enterobactin biosynthesis</keyword>
<dbReference type="GO" id="GO:0008897">
    <property type="term" value="F:holo-[acyl-carrier-protein] synthase activity"/>
    <property type="evidence" value="ECO:0007669"/>
    <property type="project" value="InterPro"/>
</dbReference>
<comment type="catalytic activity">
    <reaction evidence="10">
        <text>apo-[aryl-carrier protein] + CoA = holo-[aryl-carrier protein] + adenosine 3',5'-bisphosphate + H(+)</text>
        <dbReference type="Rhea" id="RHEA:48404"/>
        <dbReference type="Rhea" id="RHEA-COMP:15903"/>
        <dbReference type="Rhea" id="RHEA-COMP:17557"/>
        <dbReference type="ChEBI" id="CHEBI:15378"/>
        <dbReference type="ChEBI" id="CHEBI:29999"/>
        <dbReference type="ChEBI" id="CHEBI:57287"/>
        <dbReference type="ChEBI" id="CHEBI:58343"/>
        <dbReference type="ChEBI" id="CHEBI:64479"/>
    </reaction>
</comment>
<keyword evidence="13" id="KW-0479">Metal-binding</keyword>
<feature type="binding site" evidence="12">
    <location>
        <begin position="91"/>
        <end position="92"/>
    </location>
    <ligand>
        <name>CoA</name>
        <dbReference type="ChEBI" id="CHEBI:57287"/>
    </ligand>
</feature>
<dbReference type="GO" id="GO:0009366">
    <property type="term" value="C:enterobactin synthetase complex"/>
    <property type="evidence" value="ECO:0007669"/>
    <property type="project" value="InterPro"/>
</dbReference>
<feature type="domain" description="4'-phosphopantetheinyl transferase" evidence="15">
    <location>
        <begin position="109"/>
        <end position="190"/>
    </location>
</feature>
<evidence type="ECO:0000259" key="15">
    <source>
        <dbReference type="Pfam" id="PF01648"/>
    </source>
</evidence>
<feature type="binding site" evidence="12">
    <location>
        <position position="113"/>
    </location>
    <ligand>
        <name>CoA</name>
        <dbReference type="ChEBI" id="CHEBI:57287"/>
    </ligand>
</feature>
<evidence type="ECO:0000256" key="4">
    <source>
        <dbReference type="ARBA" id="ARBA00011503"/>
    </source>
</evidence>
<evidence type="ECO:0000256" key="7">
    <source>
        <dbReference type="ARBA" id="ARBA00023191"/>
    </source>
</evidence>
<dbReference type="PANTHER" id="PTHR38096:SF1">
    <property type="entry name" value="ENTEROBACTIN SYNTHASE COMPONENT D"/>
    <property type="match status" value="1"/>
</dbReference>
<evidence type="ECO:0000256" key="5">
    <source>
        <dbReference type="ARBA" id="ARBA00019087"/>
    </source>
</evidence>
<keyword evidence="18" id="KW-1185">Reference proteome</keyword>
<evidence type="ECO:0000313" key="17">
    <source>
        <dbReference type="EMBL" id="PRY76542.1"/>
    </source>
</evidence>
<dbReference type="PANTHER" id="PTHR38096">
    <property type="entry name" value="ENTEROBACTIN SYNTHASE COMPONENT D"/>
    <property type="match status" value="1"/>
</dbReference>
<comment type="similarity">
    <text evidence="3">Belongs to the P-Pant transferase superfamily. EntD family.</text>
</comment>
<keyword evidence="13" id="KW-0460">Magnesium</keyword>
<sequence length="220" mass="23284">MAKAQSAQNDWQVGLDQLRVALPACRIEMRSADYTSAPQSGGGRQRRAAQHDAGRLAAAAAGKGLTGLPCFAGRGPDGAPDWPKGLRGSISHCADRSVAMVGDAANWCGLGVDIEQHLTTQIAQEIAPVALTQRERVTFGADPLWVALIFSAKESLFKALSPLINRRFDFDAAELCADPKGAPHLRLTCDLAPDWPAGRMIKPLLIPCRAGVLTAVALPA</sequence>
<organism evidence="17 18">
    <name type="scientific">Yoonia maritima</name>
    <dbReference type="NCBI Taxonomy" id="1435347"/>
    <lineage>
        <taxon>Bacteria</taxon>
        <taxon>Pseudomonadati</taxon>
        <taxon>Pseudomonadota</taxon>
        <taxon>Alphaproteobacteria</taxon>
        <taxon>Rhodobacterales</taxon>
        <taxon>Paracoccaceae</taxon>
        <taxon>Yoonia</taxon>
    </lineage>
</organism>
<dbReference type="Proteomes" id="UP000238007">
    <property type="component" value="Unassembled WGS sequence"/>
</dbReference>
<evidence type="ECO:0000256" key="6">
    <source>
        <dbReference type="ARBA" id="ARBA00022679"/>
    </source>
</evidence>
<feature type="binding site" evidence="12">
    <location>
        <position position="158"/>
    </location>
    <ligand>
        <name>CoA</name>
        <dbReference type="ChEBI" id="CHEBI:57287"/>
    </ligand>
</feature>
<feature type="binding site" evidence="12">
    <location>
        <position position="55"/>
    </location>
    <ligand>
        <name>CoA</name>
        <dbReference type="ChEBI" id="CHEBI:57287"/>
    </ligand>
</feature>
<keyword evidence="6" id="KW-0808">Transferase</keyword>
<dbReference type="OrthoDB" id="8210607at2"/>
<dbReference type="AlphaFoldDB" id="A0A2T0VWY6"/>
<evidence type="ECO:0000256" key="11">
    <source>
        <dbReference type="ARBA" id="ARBA00049191"/>
    </source>
</evidence>
<evidence type="ECO:0000256" key="9">
    <source>
        <dbReference type="ARBA" id="ARBA00031996"/>
    </source>
</evidence>
<dbReference type="GO" id="GO:0005886">
    <property type="term" value="C:plasma membrane"/>
    <property type="evidence" value="ECO:0007669"/>
    <property type="project" value="TreeGrafter"/>
</dbReference>
<feature type="binding site" evidence="13">
    <location>
        <position position="115"/>
    </location>
    <ligand>
        <name>Mg(2+)</name>
        <dbReference type="ChEBI" id="CHEBI:18420"/>
    </ligand>
</feature>
<comment type="catalytic activity">
    <reaction evidence="11">
        <text>apo-[peptidyl-carrier protein] + CoA = holo-[peptidyl-carrier protein] + adenosine 3',5'-bisphosphate + H(+)</text>
        <dbReference type="Rhea" id="RHEA:46228"/>
        <dbReference type="Rhea" id="RHEA-COMP:11479"/>
        <dbReference type="Rhea" id="RHEA-COMP:11480"/>
        <dbReference type="ChEBI" id="CHEBI:15378"/>
        <dbReference type="ChEBI" id="CHEBI:29999"/>
        <dbReference type="ChEBI" id="CHEBI:57287"/>
        <dbReference type="ChEBI" id="CHEBI:58343"/>
        <dbReference type="ChEBI" id="CHEBI:64479"/>
    </reaction>
</comment>
<comment type="cofactor">
    <cofactor evidence="13">
        <name>Mg(2+)</name>
        <dbReference type="ChEBI" id="CHEBI:18420"/>
    </cofactor>
</comment>
<dbReference type="RefSeq" id="WP_106358195.1">
    <property type="nucleotide sequence ID" value="NZ_PVTP01000008.1"/>
</dbReference>
<dbReference type="Pfam" id="PF01648">
    <property type="entry name" value="ACPS"/>
    <property type="match status" value="1"/>
</dbReference>
<dbReference type="SUPFAM" id="SSF56214">
    <property type="entry name" value="4'-phosphopantetheinyl transferase"/>
    <property type="match status" value="1"/>
</dbReference>
<dbReference type="EMBL" id="PVTP01000008">
    <property type="protein sequence ID" value="PRY76542.1"/>
    <property type="molecule type" value="Genomic_DNA"/>
</dbReference>
<evidence type="ECO:0000256" key="13">
    <source>
        <dbReference type="PIRSR" id="PIRSR603542-2"/>
    </source>
</evidence>
<evidence type="ECO:0000256" key="14">
    <source>
        <dbReference type="SAM" id="MobiDB-lite"/>
    </source>
</evidence>
<evidence type="ECO:0000313" key="18">
    <source>
        <dbReference type="Proteomes" id="UP000238007"/>
    </source>
</evidence>
<comment type="function">
    <text evidence="1">Involved in the biosynthesis of the siderophore enterobactin (enterochelin), which is a macrocyclic trimeric lactone of N-(2,3-dihydroxybenzoyl)-serine. The serine trilactone serves as a scaffolding for the three catechol functionalities that provide hexadentate coordination for the tightly ligated iron(2+) atoms. Plays an essential role in the assembly of the enterobactin by catalyzing the transfer of the 4'-phosphopantetheine (Ppant) moiety from coenzyme A to the apo-domains of both EntB (ArCP domain) and EntF (PCP domain) to yield their holo-forms which make them competent for the activation of 2,3-dihydroxybenzoate (DHB) and L-serine, respectively.</text>
</comment>
<feature type="domain" description="4'-phosphopantetheinyl transferase N-terminal" evidence="16">
    <location>
        <begin position="46"/>
        <end position="101"/>
    </location>
</feature>
<comment type="caution">
    <text evidence="17">The sequence shown here is derived from an EMBL/GenBank/DDBJ whole genome shotgun (WGS) entry which is preliminary data.</text>
</comment>
<dbReference type="InterPro" id="IPR037143">
    <property type="entry name" value="4-PPantetheinyl_Trfase_dom_sf"/>
</dbReference>
<evidence type="ECO:0000256" key="2">
    <source>
        <dbReference type="ARBA" id="ARBA00004993"/>
    </source>
</evidence>
<evidence type="ECO:0000256" key="12">
    <source>
        <dbReference type="PIRSR" id="PIRSR603542-1"/>
    </source>
</evidence>
<dbReference type="Pfam" id="PF17837">
    <property type="entry name" value="4PPT_N"/>
    <property type="match status" value="1"/>
</dbReference>
<accession>A0A2T0VWY6</accession>
<feature type="binding site" evidence="13">
    <location>
        <position position="114"/>
    </location>
    <ligand>
        <name>Mg(2+)</name>
        <dbReference type="ChEBI" id="CHEBI:18420"/>
    </ligand>
</feature>